<sequence length="73" mass="7912">MKGSRKKLRKSVLDAKKMWTLASMTGVRVPSGCCITLTTVRGSDLGVEPAARPLGNLTFSVSAYQRLSGKHFD</sequence>
<evidence type="ECO:0000313" key="1">
    <source>
        <dbReference type="EMBL" id="GFG74578.1"/>
    </source>
</evidence>
<keyword evidence="2" id="KW-1185">Reference proteome</keyword>
<organism evidence="1 2">
    <name type="scientific">Mycobacterium botniense</name>
    <dbReference type="NCBI Taxonomy" id="84962"/>
    <lineage>
        <taxon>Bacteria</taxon>
        <taxon>Bacillati</taxon>
        <taxon>Actinomycetota</taxon>
        <taxon>Actinomycetes</taxon>
        <taxon>Mycobacteriales</taxon>
        <taxon>Mycobacteriaceae</taxon>
        <taxon>Mycobacterium</taxon>
    </lineage>
</organism>
<protein>
    <submittedName>
        <fullName evidence="1">Uncharacterized protein</fullName>
    </submittedName>
</protein>
<dbReference type="AlphaFoldDB" id="A0A7I9XXS6"/>
<gene>
    <name evidence="1" type="ORF">MBOT_19430</name>
</gene>
<name>A0A7I9XXS6_9MYCO</name>
<proteinExistence type="predicted"/>
<reference evidence="1 2" key="1">
    <citation type="journal article" date="2019" name="Emerg. Microbes Infect.">
        <title>Comprehensive subspecies identification of 175 nontuberculous mycobacteria species based on 7547 genomic profiles.</title>
        <authorList>
            <person name="Matsumoto Y."/>
            <person name="Kinjo T."/>
            <person name="Motooka D."/>
            <person name="Nabeya D."/>
            <person name="Jung N."/>
            <person name="Uechi K."/>
            <person name="Horii T."/>
            <person name="Iida T."/>
            <person name="Fujita J."/>
            <person name="Nakamura S."/>
        </authorList>
    </citation>
    <scope>NUCLEOTIDE SEQUENCE [LARGE SCALE GENOMIC DNA]</scope>
    <source>
        <strain evidence="1 2">JCM 17322</strain>
    </source>
</reference>
<dbReference type="Proteomes" id="UP000465361">
    <property type="component" value="Unassembled WGS sequence"/>
</dbReference>
<evidence type="ECO:0000313" key="2">
    <source>
        <dbReference type="Proteomes" id="UP000465361"/>
    </source>
</evidence>
<accession>A0A7I9XXS6</accession>
<dbReference type="EMBL" id="BLKW01000002">
    <property type="protein sequence ID" value="GFG74578.1"/>
    <property type="molecule type" value="Genomic_DNA"/>
</dbReference>
<comment type="caution">
    <text evidence="1">The sequence shown here is derived from an EMBL/GenBank/DDBJ whole genome shotgun (WGS) entry which is preliminary data.</text>
</comment>